<keyword evidence="7" id="KW-1185">Reference proteome</keyword>
<dbReference type="Proteomes" id="UP000026249">
    <property type="component" value="Unassembled WGS sequence"/>
</dbReference>
<keyword evidence="3 5" id="KW-1133">Transmembrane helix</keyword>
<keyword evidence="2 5" id="KW-0812">Transmembrane</keyword>
<keyword evidence="5" id="KW-1003">Cell membrane</keyword>
<dbReference type="PANTHER" id="PTHR43483">
    <property type="entry name" value="MEMBRANE TRANSPORTER PROTEIN HI_0806-RELATED"/>
    <property type="match status" value="1"/>
</dbReference>
<evidence type="ECO:0000256" key="2">
    <source>
        <dbReference type="ARBA" id="ARBA00022692"/>
    </source>
</evidence>
<dbReference type="Pfam" id="PF01925">
    <property type="entry name" value="TauE"/>
    <property type="match status" value="1"/>
</dbReference>
<dbReference type="InterPro" id="IPR002781">
    <property type="entry name" value="TM_pro_TauE-like"/>
</dbReference>
<evidence type="ECO:0000256" key="4">
    <source>
        <dbReference type="ARBA" id="ARBA00023136"/>
    </source>
</evidence>
<feature type="transmembrane region" description="Helical" evidence="5">
    <location>
        <begin position="12"/>
        <end position="45"/>
    </location>
</feature>
<dbReference type="RefSeq" id="WP_035256243.1">
    <property type="nucleotide sequence ID" value="NZ_JFKE01000002.1"/>
</dbReference>
<comment type="similarity">
    <text evidence="5">Belongs to the 4-toluene sulfonate uptake permease (TSUP) (TC 2.A.102) family.</text>
</comment>
<comment type="caution">
    <text evidence="6">The sequence shown here is derived from an EMBL/GenBank/DDBJ whole genome shotgun (WGS) entry which is preliminary data.</text>
</comment>
<feature type="transmembrane region" description="Helical" evidence="5">
    <location>
        <begin position="115"/>
        <end position="132"/>
    </location>
</feature>
<protein>
    <recommendedName>
        <fullName evidence="5">Probable membrane transporter protein</fullName>
    </recommendedName>
</protein>
<evidence type="ECO:0000313" key="6">
    <source>
        <dbReference type="EMBL" id="KAJ56312.1"/>
    </source>
</evidence>
<dbReference type="STRING" id="1454373.ACMU_05030"/>
<dbReference type="OrthoDB" id="457670at2"/>
<feature type="transmembrane region" description="Helical" evidence="5">
    <location>
        <begin position="152"/>
        <end position="178"/>
    </location>
</feature>
<dbReference type="GO" id="GO:0005886">
    <property type="term" value="C:plasma membrane"/>
    <property type="evidence" value="ECO:0007669"/>
    <property type="project" value="UniProtKB-SubCell"/>
</dbReference>
<feature type="transmembrane region" description="Helical" evidence="5">
    <location>
        <begin position="185"/>
        <end position="206"/>
    </location>
</feature>
<feature type="transmembrane region" description="Helical" evidence="5">
    <location>
        <begin position="218"/>
        <end position="241"/>
    </location>
</feature>
<evidence type="ECO:0000256" key="1">
    <source>
        <dbReference type="ARBA" id="ARBA00004141"/>
    </source>
</evidence>
<dbReference type="PANTHER" id="PTHR43483:SF3">
    <property type="entry name" value="MEMBRANE TRANSPORTER PROTEIN HI_0806-RELATED"/>
    <property type="match status" value="1"/>
</dbReference>
<organism evidence="6 7">
    <name type="scientific">Actibacterium mucosum KCTC 23349</name>
    <dbReference type="NCBI Taxonomy" id="1454373"/>
    <lineage>
        <taxon>Bacteria</taxon>
        <taxon>Pseudomonadati</taxon>
        <taxon>Pseudomonadota</taxon>
        <taxon>Alphaproteobacteria</taxon>
        <taxon>Rhodobacterales</taxon>
        <taxon>Roseobacteraceae</taxon>
        <taxon>Actibacterium</taxon>
    </lineage>
</organism>
<proteinExistence type="inferred from homology"/>
<feature type="transmembrane region" description="Helical" evidence="5">
    <location>
        <begin position="253"/>
        <end position="276"/>
    </location>
</feature>
<name>A0A037ZL98_9RHOB</name>
<dbReference type="EMBL" id="JFKE01000002">
    <property type="protein sequence ID" value="KAJ56312.1"/>
    <property type="molecule type" value="Genomic_DNA"/>
</dbReference>
<evidence type="ECO:0000313" key="7">
    <source>
        <dbReference type="Proteomes" id="UP000026249"/>
    </source>
</evidence>
<gene>
    <name evidence="6" type="ORF">ACMU_05030</name>
</gene>
<evidence type="ECO:0000256" key="5">
    <source>
        <dbReference type="RuleBase" id="RU363041"/>
    </source>
</evidence>
<evidence type="ECO:0000256" key="3">
    <source>
        <dbReference type="ARBA" id="ARBA00022989"/>
    </source>
</evidence>
<keyword evidence="4 5" id="KW-0472">Membrane</keyword>
<reference evidence="6 7" key="1">
    <citation type="submission" date="2014-03" db="EMBL/GenBank/DDBJ databases">
        <title>Draft Genome Sequence of Actibacterium mucosum KCTC 23349, a Marine Alphaproteobacterium with Complex Ionic Requirements Isolated from Mediterranean Seawater at Malvarrosa Beach, Valencia, Spain.</title>
        <authorList>
            <person name="Arahal D.R."/>
            <person name="Shao Z."/>
            <person name="Lai Q."/>
            <person name="Pujalte M.J."/>
        </authorList>
    </citation>
    <scope>NUCLEOTIDE SEQUENCE [LARGE SCALE GENOMIC DNA]</scope>
    <source>
        <strain evidence="6 7">KCTC 23349</strain>
    </source>
</reference>
<dbReference type="AlphaFoldDB" id="A0A037ZL98"/>
<sequence>MEYEIQLLVALAVGLLITGGIAGVLAGLLGVGGGIVIVPVLFWLFDLLNVSPAVAMHLAVGTSLCTIIPTSISSARSHHKRGAIDVDMLKSWAPLIFLGALTGGILSKVLDSSHLTLIFGIIALLVSINMATPKTLVIGQSVPGGPVGKGAIPFSIGGFSALMGIGGGTLSVPVLSAFSFPVHRAVGTASAFGLVIAVPAVCGFIWSGLGVADRPPYSLGFVSVPAAVLIFSVSVLTAPLGSKLAHSLNPKRLKLVFALFLFLTAIKMLWSVFMAASA</sequence>
<comment type="subcellular location">
    <subcellularLocation>
        <location evidence="5">Cell membrane</location>
        <topology evidence="5">Multi-pass membrane protein</topology>
    </subcellularLocation>
    <subcellularLocation>
        <location evidence="1">Membrane</location>
        <topology evidence="1">Multi-pass membrane protein</topology>
    </subcellularLocation>
</comment>
<accession>A0A037ZL98</accession>
<feature type="transmembrane region" description="Helical" evidence="5">
    <location>
        <begin position="52"/>
        <end position="72"/>
    </location>
</feature>
<feature type="transmembrane region" description="Helical" evidence="5">
    <location>
        <begin position="92"/>
        <end position="110"/>
    </location>
</feature>